<organism evidence="1 2">
    <name type="scientific">Methanothrix thermoacetophila (strain DSM 6194 / JCM 14653 / NBRC 101360 / PT)</name>
    <name type="common">Methanosaeta thermophila</name>
    <dbReference type="NCBI Taxonomy" id="349307"/>
    <lineage>
        <taxon>Archaea</taxon>
        <taxon>Methanobacteriati</taxon>
        <taxon>Methanobacteriota</taxon>
        <taxon>Stenosarchaea group</taxon>
        <taxon>Methanomicrobia</taxon>
        <taxon>Methanotrichales</taxon>
        <taxon>Methanotrichaceae</taxon>
        <taxon>Methanothrix</taxon>
    </lineage>
</organism>
<reference evidence="1 2" key="1">
    <citation type="submission" date="2006-10" db="EMBL/GenBank/DDBJ databases">
        <title>Complete sequence of Methanosaeta thermophila PT.</title>
        <authorList>
            <consortium name="US DOE Joint Genome Institute"/>
            <person name="Copeland A."/>
            <person name="Lucas S."/>
            <person name="Lapidus A."/>
            <person name="Barry K."/>
            <person name="Detter J.C."/>
            <person name="Glavina del Rio T."/>
            <person name="Hammon N."/>
            <person name="Israni S."/>
            <person name="Pitluck S."/>
            <person name="Chain P."/>
            <person name="Malfatti S."/>
            <person name="Shin M."/>
            <person name="Vergez L."/>
            <person name="Schmutz J."/>
            <person name="Larimer F."/>
            <person name="Land M."/>
            <person name="Hauser L."/>
            <person name="Kyrpides N."/>
            <person name="Kim E."/>
            <person name="Smith K.S."/>
            <person name="Ingram-Smith C."/>
            <person name="Richardson P."/>
        </authorList>
    </citation>
    <scope>NUCLEOTIDE SEQUENCE [LARGE SCALE GENOMIC DNA]</scope>
    <source>
        <strain evidence="2">DSM 6194 / JCM 14653 / NBRC 101360 / PT</strain>
    </source>
</reference>
<protein>
    <submittedName>
        <fullName evidence="1">Uncharacterized protein</fullName>
    </submittedName>
</protein>
<sequence>MWIVLLLIFATMQVATAMEPQALGHGRIDDVLNLQTGARASASAPHIGPGGFAPPTTPQPKALSSAMMVEESERLLAESRALYEQTAPLYNRSLALIDDMEDLEERCRDSALLSEESSRLARGYMEEAMVHYNRTRLLEDRAERFMLWLAYLSGAVVHPGLRDLAREMEAESSSQGLGEYGASRSS</sequence>
<keyword evidence="2" id="KW-1185">Reference proteome</keyword>
<proteinExistence type="predicted"/>
<dbReference type="Proteomes" id="UP000000674">
    <property type="component" value="Chromosome"/>
</dbReference>
<accession>A0B8F0</accession>
<dbReference type="AlphaFoldDB" id="A0B8F0"/>
<gene>
    <name evidence="1" type="ordered locus">Mthe_1192</name>
</gene>
<dbReference type="KEGG" id="mtp:Mthe_1192"/>
<evidence type="ECO:0000313" key="2">
    <source>
        <dbReference type="Proteomes" id="UP000000674"/>
    </source>
</evidence>
<dbReference type="HOGENOM" id="CLU_1451438_0_0_2"/>
<name>A0B8F0_METTP</name>
<dbReference type="EMBL" id="CP000477">
    <property type="protein sequence ID" value="ABK14974.1"/>
    <property type="molecule type" value="Genomic_DNA"/>
</dbReference>
<evidence type="ECO:0000313" key="1">
    <source>
        <dbReference type="EMBL" id="ABK14974.1"/>
    </source>
</evidence>